<evidence type="ECO:0000259" key="6">
    <source>
        <dbReference type="Pfam" id="PF04357"/>
    </source>
</evidence>
<evidence type="ECO:0000256" key="2">
    <source>
        <dbReference type="ARBA" id="ARBA00022692"/>
    </source>
</evidence>
<protein>
    <submittedName>
        <fullName evidence="7">Translocation/assembly module TamB domain-containing protein</fullName>
    </submittedName>
</protein>
<dbReference type="Proteomes" id="UP001597203">
    <property type="component" value="Unassembled WGS sequence"/>
</dbReference>
<feature type="transmembrane region" description="Helical" evidence="5">
    <location>
        <begin position="25"/>
        <end position="47"/>
    </location>
</feature>
<comment type="caution">
    <text evidence="7">The sequence shown here is derived from an EMBL/GenBank/DDBJ whole genome shotgun (WGS) entry which is preliminary data.</text>
</comment>
<dbReference type="RefSeq" id="WP_380909634.1">
    <property type="nucleotide sequence ID" value="NZ_JBHTLS010000096.1"/>
</dbReference>
<proteinExistence type="predicted"/>
<dbReference type="PANTHER" id="PTHR36985:SF1">
    <property type="entry name" value="TRANSLOCATION AND ASSEMBLY MODULE SUBUNIT TAMB"/>
    <property type="match status" value="1"/>
</dbReference>
<accession>A0ABW3NYE3</accession>
<dbReference type="InterPro" id="IPR007452">
    <property type="entry name" value="TamB_C"/>
</dbReference>
<evidence type="ECO:0000256" key="1">
    <source>
        <dbReference type="ARBA" id="ARBA00004167"/>
    </source>
</evidence>
<keyword evidence="2 5" id="KW-0812">Transmembrane</keyword>
<dbReference type="EMBL" id="JBHTLS010000096">
    <property type="protein sequence ID" value="MFD1104382.1"/>
    <property type="molecule type" value="Genomic_DNA"/>
</dbReference>
<sequence length="1402" mass="147230">MAQDDTLPPSDTVVIRAKRPLWQKIAIGFIGLLIALLLLIGGLLLGLNTQQGKRFLIGQIAALQLESGMKIEVGRIEGSIYSDMVIHDLVLRDPKGVFAVSPRVHVTWKPFRYVNNHISVSLLESPLIVLARSPQFNVTQSDPNAPILPDLDIDIDRMKIARFVLARPVIGQKREIAIDGVTHIADGRAQLSASAIVDSGDRLQAKLDAVPAQNRLDMSGTLTAPKGGVIAAMSGLTDGMTATLDGRGSWQAWNGRIVARSRKGELANIALAARDGNFTAKGPVRPGLVFAGTVDRLTGPQLDVDLFAGLNERRVNLKGTLHSPALAADAKGLIDLGQSRFSALRINAALLTPGAIMEKVKGRDVRASVILDGPMATPFIDYDLSARYLAFDATGLENLKASGRAVIDADRIRIPVNATASRVTGFNAAAGGLLNNLRVKGDFAYAAGKLISDNLKIDSDRVDATAIVLADLQNAIYRGALKGRVNDYRIDGVGIVNLTTDVDLVPGSKGGFGLSGRFGVRTARWENASVRDFLGGNAVASGSIGMTPEGKFTLAGLKGAAPNFTIHSGSGSYDTDGRIAFDARASSKQYGPLALTVRGTMERPQAVLRAARPNVGVQLTDVVAKLNGEAAGYRLEATGGSPYGPFFANLLIRTARGPLTIDVTKARFAGVDMNGRIQQSAAGPFTGQLALNGSGITGAVRLGAVGKAQGVNVNATASNAKLPGEADVVIGRAILTASMVLTDQPQIRADMQIANAAYGDYIVRKARGRLDYSGGRGRAQLVADGSSGVPFSIAANAALRPNLYAVALQGRAANIDFRLAQPAIIRSEQGGYRLEPATLVLPQGRVDLAGRFGGTTAMQARFKDFDLAILNVAAPGLGVTGRATGALDFTQVGSAFPTATTRLAVSDFRRSSLTTVSNPVSMNVEGKLSAAGGDMRGLIRRGNATLGRFVATLAPPGAGASWAEQLQNAPLGGGIRYAGPADVLFSFAGLADQQLTGGVAVAADFGGRLSAPRLNGVIRANTLTYENETFGTRVTQMRLDGRFTNDRLDIRDFSGRAGDGTVQASGTVGLAADSGFPMNIAVKLDRARLARSEAITSVVSGTMAITNSTSDGGLIRGDLSLPETRYRVAWQGGTEIRQLTGIRRKGDNADPLAARTAARRAAAAPVLWKLDIRVRADNEIYVTGMGLDSEWKTDMRVTGTTAAPRVTGRLDVLRGRYSFSGHQFNLDEGVITFNGPMTNPTLNIQATTRIDTVSAGIRVSGNAQQPDIAFISTPSLPQDEILARILFGDNVANLSAVQAVQLAAALNGLRGGSGGLNPMGKLQGASGIDRIGIVSGDEATGRGTSLAVGQHISNNIYVEVITDSKGFTATQLEIALSRALSLLSRTGTNAGSSANLRYSKDY</sequence>
<organism evidence="7 8">
    <name type="scientific">Sphingobium olei</name>
    <dbReference type="NCBI Taxonomy" id="420955"/>
    <lineage>
        <taxon>Bacteria</taxon>
        <taxon>Pseudomonadati</taxon>
        <taxon>Pseudomonadota</taxon>
        <taxon>Alphaproteobacteria</taxon>
        <taxon>Sphingomonadales</taxon>
        <taxon>Sphingomonadaceae</taxon>
        <taxon>Sphingobium</taxon>
    </lineage>
</organism>
<evidence type="ECO:0000256" key="5">
    <source>
        <dbReference type="SAM" id="Phobius"/>
    </source>
</evidence>
<evidence type="ECO:0000313" key="8">
    <source>
        <dbReference type="Proteomes" id="UP001597203"/>
    </source>
</evidence>
<evidence type="ECO:0000313" key="7">
    <source>
        <dbReference type="EMBL" id="MFD1104382.1"/>
    </source>
</evidence>
<gene>
    <name evidence="7" type="ORF">ACFQ24_05780</name>
</gene>
<dbReference type="PANTHER" id="PTHR36985">
    <property type="entry name" value="TRANSLOCATION AND ASSEMBLY MODULE SUBUNIT TAMB"/>
    <property type="match status" value="1"/>
</dbReference>
<comment type="subcellular location">
    <subcellularLocation>
        <location evidence="1">Membrane</location>
        <topology evidence="1">Single-pass membrane protein</topology>
    </subcellularLocation>
</comment>
<reference evidence="8" key="1">
    <citation type="journal article" date="2019" name="Int. J. Syst. Evol. Microbiol.">
        <title>The Global Catalogue of Microorganisms (GCM) 10K type strain sequencing project: providing services to taxonomists for standard genome sequencing and annotation.</title>
        <authorList>
            <consortium name="The Broad Institute Genomics Platform"/>
            <consortium name="The Broad Institute Genome Sequencing Center for Infectious Disease"/>
            <person name="Wu L."/>
            <person name="Ma J."/>
        </authorList>
    </citation>
    <scope>NUCLEOTIDE SEQUENCE [LARGE SCALE GENOMIC DNA]</scope>
    <source>
        <strain evidence="8">CCUG 54329</strain>
    </source>
</reference>
<keyword evidence="8" id="KW-1185">Reference proteome</keyword>
<dbReference type="Pfam" id="PF04357">
    <property type="entry name" value="TamB"/>
    <property type="match status" value="1"/>
</dbReference>
<name>A0ABW3NYE3_9SPHN</name>
<keyword evidence="4 5" id="KW-0472">Membrane</keyword>
<evidence type="ECO:0000256" key="4">
    <source>
        <dbReference type="ARBA" id="ARBA00023136"/>
    </source>
</evidence>
<keyword evidence="3 5" id="KW-1133">Transmembrane helix</keyword>
<evidence type="ECO:0000256" key="3">
    <source>
        <dbReference type="ARBA" id="ARBA00022989"/>
    </source>
</evidence>
<feature type="domain" description="Translocation and assembly module TamB C-terminal" evidence="6">
    <location>
        <begin position="1053"/>
        <end position="1402"/>
    </location>
</feature>